<evidence type="ECO:0000256" key="1">
    <source>
        <dbReference type="PIRSR" id="PIRSR640198-1"/>
    </source>
</evidence>
<name>A0A8J3JBE7_9ACTN</name>
<accession>A0A8J3JBE7</accession>
<dbReference type="AlphaFoldDB" id="A0A8J3JBE7"/>
<dbReference type="SUPFAM" id="SSF140931">
    <property type="entry name" value="Fic-like"/>
    <property type="match status" value="1"/>
</dbReference>
<keyword evidence="2" id="KW-0547">Nucleotide-binding</keyword>
<gene>
    <name evidence="4" type="ORF">Cba03nite_31010</name>
</gene>
<evidence type="ECO:0000313" key="5">
    <source>
        <dbReference type="Proteomes" id="UP000601223"/>
    </source>
</evidence>
<dbReference type="Pfam" id="PF02661">
    <property type="entry name" value="Fic"/>
    <property type="match status" value="1"/>
</dbReference>
<feature type="binding site" evidence="2">
    <location>
        <begin position="146"/>
        <end position="153"/>
    </location>
    <ligand>
        <name>ATP</name>
        <dbReference type="ChEBI" id="CHEBI:30616"/>
    </ligand>
</feature>
<dbReference type="InterPro" id="IPR036597">
    <property type="entry name" value="Fido-like_dom_sf"/>
</dbReference>
<dbReference type="Proteomes" id="UP000601223">
    <property type="component" value="Unassembled WGS sequence"/>
</dbReference>
<dbReference type="PANTHER" id="PTHR13504">
    <property type="entry name" value="FIDO DOMAIN-CONTAINING PROTEIN DDB_G0283145"/>
    <property type="match status" value="1"/>
</dbReference>
<dbReference type="InterPro" id="IPR040198">
    <property type="entry name" value="Fido_containing"/>
</dbReference>
<organism evidence="4 5">
    <name type="scientific">Catellatospora bangladeshensis</name>
    <dbReference type="NCBI Taxonomy" id="310355"/>
    <lineage>
        <taxon>Bacteria</taxon>
        <taxon>Bacillati</taxon>
        <taxon>Actinomycetota</taxon>
        <taxon>Actinomycetes</taxon>
        <taxon>Micromonosporales</taxon>
        <taxon>Micromonosporaceae</taxon>
        <taxon>Catellatospora</taxon>
    </lineage>
</organism>
<dbReference type="EMBL" id="BONF01000016">
    <property type="protein sequence ID" value="GIF81752.1"/>
    <property type="molecule type" value="Genomic_DNA"/>
</dbReference>
<proteinExistence type="predicted"/>
<dbReference type="PANTHER" id="PTHR13504:SF38">
    <property type="entry name" value="FIDO DOMAIN-CONTAINING PROTEIN"/>
    <property type="match status" value="1"/>
</dbReference>
<dbReference type="InterPro" id="IPR003812">
    <property type="entry name" value="Fido"/>
</dbReference>
<protein>
    <recommendedName>
        <fullName evidence="3">Fido domain-containing protein</fullName>
    </recommendedName>
</protein>
<feature type="domain" description="Fido" evidence="3">
    <location>
        <begin position="67"/>
        <end position="203"/>
    </location>
</feature>
<dbReference type="RefSeq" id="WP_203746349.1">
    <property type="nucleotide sequence ID" value="NZ_BONF01000016.1"/>
</dbReference>
<evidence type="ECO:0000256" key="2">
    <source>
        <dbReference type="PIRSR" id="PIRSR640198-2"/>
    </source>
</evidence>
<sequence>MALAPGYGETPLPDDELVWLVPAALEALGEPVRKADIYDLEEAEYEVVAERLIQQVLDGDLDVEDLLRDGFLRDLHTNLYSGIWRWAGQYRRHEVTIGIAPEQIATTLRSSLESMAYRWQNTDDWNARELGVAAHAESVRIHPFWDGNGRTTRLFADLVFLAAQDGETIEVYDWAVDKGEYIGLLRRYDQDRDPRASARFVPVQLFE</sequence>
<evidence type="ECO:0000313" key="4">
    <source>
        <dbReference type="EMBL" id="GIF81752.1"/>
    </source>
</evidence>
<dbReference type="PROSITE" id="PS51459">
    <property type="entry name" value="FIDO"/>
    <property type="match status" value="1"/>
</dbReference>
<feature type="active site" evidence="1">
    <location>
        <position position="142"/>
    </location>
</feature>
<keyword evidence="2" id="KW-0067">ATP-binding</keyword>
<keyword evidence="5" id="KW-1185">Reference proteome</keyword>
<reference evidence="4 5" key="1">
    <citation type="submission" date="2021-01" db="EMBL/GenBank/DDBJ databases">
        <title>Whole genome shotgun sequence of Catellatospora bangladeshensis NBRC 107357.</title>
        <authorList>
            <person name="Komaki H."/>
            <person name="Tamura T."/>
        </authorList>
    </citation>
    <scope>NUCLEOTIDE SEQUENCE [LARGE SCALE GENOMIC DNA]</scope>
    <source>
        <strain evidence="4 5">NBRC 107357</strain>
    </source>
</reference>
<dbReference type="GO" id="GO:0005524">
    <property type="term" value="F:ATP binding"/>
    <property type="evidence" value="ECO:0007669"/>
    <property type="project" value="UniProtKB-KW"/>
</dbReference>
<comment type="caution">
    <text evidence="4">The sequence shown here is derived from an EMBL/GenBank/DDBJ whole genome shotgun (WGS) entry which is preliminary data.</text>
</comment>
<dbReference type="Gene3D" id="1.10.3290.10">
    <property type="entry name" value="Fido-like domain"/>
    <property type="match status" value="1"/>
</dbReference>
<evidence type="ECO:0000259" key="3">
    <source>
        <dbReference type="PROSITE" id="PS51459"/>
    </source>
</evidence>